<sequence>MTRRLPHTIKAFTAFVDGRGMIGRTTSGKLPVIKMKTEGHRDGGMDGETDLELGIEKMAAELGFAELDRHVLGAVGSRNLPITLRGSMEGEGGAKVSVVAEMRGLVTEVDPGEWAGEAKKSEVKLMLTPDYYRLKIGPDVVYEIDLIGGVRRINGVDQLAQRRANLGL</sequence>
<dbReference type="EMBL" id="CP067977">
    <property type="protein sequence ID" value="QQQ17742.1"/>
    <property type="molecule type" value="Genomic_DNA"/>
</dbReference>
<evidence type="ECO:0000313" key="2">
    <source>
        <dbReference type="Proteomes" id="UP000595448"/>
    </source>
</evidence>
<dbReference type="NCBIfam" id="TIGR01611">
    <property type="entry name" value="tail_tube"/>
    <property type="match status" value="1"/>
</dbReference>
<dbReference type="InterPro" id="IPR006498">
    <property type="entry name" value="Tail_tube"/>
</dbReference>
<dbReference type="Pfam" id="PF04985">
    <property type="entry name" value="Phage_tube"/>
    <property type="match status" value="1"/>
</dbReference>
<name>A0ABX7BJK7_9CAUL</name>
<gene>
    <name evidence="1" type="ORF">JIP62_10400</name>
</gene>
<keyword evidence="2" id="KW-1185">Reference proteome</keyword>
<reference evidence="1 2" key="1">
    <citation type="submission" date="2021-01" db="EMBL/GenBank/DDBJ databases">
        <title>Brevundimonas vitis sp. nov., an bacterium isolated from grape (Vitis vinifera).</title>
        <authorList>
            <person name="Jiang L."/>
            <person name="Lee J."/>
        </authorList>
    </citation>
    <scope>NUCLEOTIDE SEQUENCE [LARGE SCALE GENOMIC DNA]</scope>
    <source>
        <strain evidence="1 2">GRTSA-9</strain>
    </source>
</reference>
<dbReference type="RefSeq" id="WP_201102118.1">
    <property type="nucleotide sequence ID" value="NZ_CP067977.1"/>
</dbReference>
<dbReference type="Proteomes" id="UP000595448">
    <property type="component" value="Chromosome"/>
</dbReference>
<organism evidence="1 2">
    <name type="scientific">Brevundimonas vitisensis</name>
    <dbReference type="NCBI Taxonomy" id="2800818"/>
    <lineage>
        <taxon>Bacteria</taxon>
        <taxon>Pseudomonadati</taxon>
        <taxon>Pseudomonadota</taxon>
        <taxon>Alphaproteobacteria</taxon>
        <taxon>Caulobacterales</taxon>
        <taxon>Caulobacteraceae</taxon>
        <taxon>Brevundimonas</taxon>
    </lineage>
</organism>
<evidence type="ECO:0000313" key="1">
    <source>
        <dbReference type="EMBL" id="QQQ17742.1"/>
    </source>
</evidence>
<accession>A0ABX7BJK7</accession>
<proteinExistence type="predicted"/>
<protein>
    <submittedName>
        <fullName evidence="1">Phage major tail tube protein</fullName>
    </submittedName>
</protein>